<name>A0A834TK92_9FABA</name>
<dbReference type="EMBL" id="JAAIUW010000007">
    <property type="protein sequence ID" value="KAF7823738.1"/>
    <property type="molecule type" value="Genomic_DNA"/>
</dbReference>
<evidence type="ECO:0000313" key="2">
    <source>
        <dbReference type="EMBL" id="KAF7823738.1"/>
    </source>
</evidence>
<evidence type="ECO:0000313" key="3">
    <source>
        <dbReference type="Proteomes" id="UP000634136"/>
    </source>
</evidence>
<sequence>MQKQEMQREEDGLAWRRSKECRCGNGVGNRQGNKDPRVRSRREEDTESPTCSESVILAGGDSFCAQYVCEGVSVNVILAVNEE</sequence>
<dbReference type="AlphaFoldDB" id="A0A834TK92"/>
<accession>A0A834TK92</accession>
<evidence type="ECO:0000256" key="1">
    <source>
        <dbReference type="SAM" id="MobiDB-lite"/>
    </source>
</evidence>
<feature type="region of interest" description="Disordered" evidence="1">
    <location>
        <begin position="23"/>
        <end position="50"/>
    </location>
</feature>
<protein>
    <submittedName>
        <fullName evidence="2">Uncharacterized protein</fullName>
    </submittedName>
</protein>
<gene>
    <name evidence="2" type="ORF">G2W53_021882</name>
</gene>
<keyword evidence="3" id="KW-1185">Reference proteome</keyword>
<comment type="caution">
    <text evidence="2">The sequence shown here is derived from an EMBL/GenBank/DDBJ whole genome shotgun (WGS) entry which is preliminary data.</text>
</comment>
<proteinExistence type="predicted"/>
<reference evidence="2" key="1">
    <citation type="submission" date="2020-09" db="EMBL/GenBank/DDBJ databases">
        <title>Genome-Enabled Discovery of Anthraquinone Biosynthesis in Senna tora.</title>
        <authorList>
            <person name="Kang S.-H."/>
            <person name="Pandey R.P."/>
            <person name="Lee C.-M."/>
            <person name="Sim J.-S."/>
            <person name="Jeong J.-T."/>
            <person name="Choi B.-S."/>
            <person name="Jung M."/>
            <person name="Ginzburg D."/>
            <person name="Zhao K."/>
            <person name="Won S.Y."/>
            <person name="Oh T.-J."/>
            <person name="Yu Y."/>
            <person name="Kim N.-H."/>
            <person name="Lee O.R."/>
            <person name="Lee T.-H."/>
            <person name="Bashyal P."/>
            <person name="Kim T.-S."/>
            <person name="Lee W.-H."/>
            <person name="Kawkins C."/>
            <person name="Kim C.-K."/>
            <person name="Kim J.S."/>
            <person name="Ahn B.O."/>
            <person name="Rhee S.Y."/>
            <person name="Sohng J.K."/>
        </authorList>
    </citation>
    <scope>NUCLEOTIDE SEQUENCE</scope>
    <source>
        <tissue evidence="2">Leaf</tissue>
    </source>
</reference>
<organism evidence="2 3">
    <name type="scientific">Senna tora</name>
    <dbReference type="NCBI Taxonomy" id="362788"/>
    <lineage>
        <taxon>Eukaryota</taxon>
        <taxon>Viridiplantae</taxon>
        <taxon>Streptophyta</taxon>
        <taxon>Embryophyta</taxon>
        <taxon>Tracheophyta</taxon>
        <taxon>Spermatophyta</taxon>
        <taxon>Magnoliopsida</taxon>
        <taxon>eudicotyledons</taxon>
        <taxon>Gunneridae</taxon>
        <taxon>Pentapetalae</taxon>
        <taxon>rosids</taxon>
        <taxon>fabids</taxon>
        <taxon>Fabales</taxon>
        <taxon>Fabaceae</taxon>
        <taxon>Caesalpinioideae</taxon>
        <taxon>Cassia clade</taxon>
        <taxon>Senna</taxon>
    </lineage>
</organism>
<feature type="compositionally biased region" description="Basic and acidic residues" evidence="1">
    <location>
        <begin position="32"/>
        <end position="44"/>
    </location>
</feature>
<dbReference type="Proteomes" id="UP000634136">
    <property type="component" value="Unassembled WGS sequence"/>
</dbReference>